<evidence type="ECO:0000256" key="3">
    <source>
        <dbReference type="SAM" id="MobiDB-lite"/>
    </source>
</evidence>
<dbReference type="GO" id="GO:0042645">
    <property type="term" value="C:mitochondrial nucleoid"/>
    <property type="evidence" value="ECO:0007669"/>
    <property type="project" value="TreeGrafter"/>
</dbReference>
<feature type="region of interest" description="Disordered" evidence="3">
    <location>
        <begin position="111"/>
        <end position="130"/>
    </location>
</feature>
<dbReference type="CDD" id="cd04496">
    <property type="entry name" value="SSB_OBF"/>
    <property type="match status" value="1"/>
</dbReference>
<dbReference type="PANTHER" id="PTHR10302:SF0">
    <property type="entry name" value="SINGLE-STRANDED DNA-BINDING PROTEIN, MITOCHONDRIAL"/>
    <property type="match status" value="1"/>
</dbReference>
<organism evidence="4">
    <name type="scientific">Blastobotrys adeninivorans</name>
    <name type="common">Yeast</name>
    <name type="synonym">Arxula adeninivorans</name>
    <dbReference type="NCBI Taxonomy" id="409370"/>
    <lineage>
        <taxon>Eukaryota</taxon>
        <taxon>Fungi</taxon>
        <taxon>Dikarya</taxon>
        <taxon>Ascomycota</taxon>
        <taxon>Saccharomycotina</taxon>
        <taxon>Dipodascomycetes</taxon>
        <taxon>Dipodascales</taxon>
        <taxon>Trichomonascaceae</taxon>
        <taxon>Blastobotrys</taxon>
    </lineage>
</organism>
<reference evidence="4" key="2">
    <citation type="submission" date="2014-06" db="EMBL/GenBank/DDBJ databases">
        <title>The complete genome of Blastobotrys (Arxula) adeninivorans LS3 - a yeast of biotechnological interest.</title>
        <authorList>
            <person name="Kunze G."/>
            <person name="Gaillardin C."/>
            <person name="Czernicka M."/>
            <person name="Durrens P."/>
            <person name="Martin T."/>
            <person name="Boer E."/>
            <person name="Gabaldon T."/>
            <person name="Cruz J."/>
            <person name="Talla E."/>
            <person name="Marck C."/>
            <person name="Goffeau A."/>
            <person name="Barbe V."/>
            <person name="Baret P."/>
            <person name="Baronian K."/>
            <person name="Beier S."/>
            <person name="Bleykasten C."/>
            <person name="Bode R."/>
            <person name="Casaregola S."/>
            <person name="Despons L."/>
            <person name="Fairhead C."/>
            <person name="Giersberg M."/>
            <person name="Gierski P."/>
            <person name="Hahnel U."/>
            <person name="Hartmann A."/>
            <person name="Jankowska D."/>
            <person name="Jubin C."/>
            <person name="Jung P."/>
            <person name="Lafontaine I."/>
            <person name="Leh-Louis V."/>
            <person name="Lemaire M."/>
            <person name="Marcet-Houben M."/>
            <person name="Mascher M."/>
            <person name="Morel G."/>
            <person name="Richard G.-F."/>
            <person name="Riechen J."/>
            <person name="Sacerdot C."/>
            <person name="Sarkar A."/>
            <person name="Savel G."/>
            <person name="Schacherer J."/>
            <person name="Sherman D."/>
            <person name="Straub M.-L."/>
            <person name="Stein N."/>
            <person name="Thierry A."/>
            <person name="Trautwein-Schult A."/>
            <person name="Westhof E."/>
            <person name="Worch S."/>
            <person name="Dujon B."/>
            <person name="Souciet J.-L."/>
            <person name="Wincker P."/>
            <person name="Scholz U."/>
            <person name="Neuveglise N."/>
        </authorList>
    </citation>
    <scope>NUCLEOTIDE SEQUENCE</scope>
    <source>
        <strain evidence="4">LS3</strain>
    </source>
</reference>
<dbReference type="PhylomeDB" id="A0A060T076"/>
<evidence type="ECO:0000313" key="4">
    <source>
        <dbReference type="EMBL" id="CDP34363.1"/>
    </source>
</evidence>
<gene>
    <name evidence="4" type="ORF">GNLVRS02_ARAD1C10626g</name>
</gene>
<sequence length="130" mass="14314">MLSQIAKRTFSSSAARANVARFTAIGRIGTDLEVSQSASGRPYLRYALAVNGPKEHTSWYNVVVFDEHAIDSLTNYYQKGSHVYVEADASINTYGEEENRRSTLNLVQRDIRKVGSGRRPGAGEATEESA</sequence>
<protein>
    <submittedName>
        <fullName evidence="4">ARAD1C10626p</fullName>
    </submittedName>
</protein>
<dbReference type="EMBL" id="HG937693">
    <property type="protein sequence ID" value="CDP34363.1"/>
    <property type="molecule type" value="Genomic_DNA"/>
</dbReference>
<dbReference type="SUPFAM" id="SSF50249">
    <property type="entry name" value="Nucleic acid-binding proteins"/>
    <property type="match status" value="1"/>
</dbReference>
<dbReference type="PROSITE" id="PS50935">
    <property type="entry name" value="SSB"/>
    <property type="match status" value="1"/>
</dbReference>
<dbReference type="InterPro" id="IPR000424">
    <property type="entry name" value="Primosome_PriB/ssb"/>
</dbReference>
<dbReference type="GO" id="GO:0006264">
    <property type="term" value="P:mitochondrial DNA replication"/>
    <property type="evidence" value="ECO:0007669"/>
    <property type="project" value="TreeGrafter"/>
</dbReference>
<evidence type="ECO:0000256" key="1">
    <source>
        <dbReference type="ARBA" id="ARBA00023125"/>
    </source>
</evidence>
<dbReference type="InterPro" id="IPR012340">
    <property type="entry name" value="NA-bd_OB-fold"/>
</dbReference>
<dbReference type="PANTHER" id="PTHR10302">
    <property type="entry name" value="SINGLE-STRANDED DNA-BINDING PROTEIN"/>
    <property type="match status" value="1"/>
</dbReference>
<reference evidence="4" key="1">
    <citation type="submission" date="2014-02" db="EMBL/GenBank/DDBJ databases">
        <authorList>
            <person name="Genoscope - CEA"/>
        </authorList>
    </citation>
    <scope>NUCLEOTIDE SEQUENCE</scope>
    <source>
        <strain evidence="4">LS3</strain>
    </source>
</reference>
<name>A0A060T076_BLAAD</name>
<dbReference type="Pfam" id="PF00436">
    <property type="entry name" value="SSB"/>
    <property type="match status" value="1"/>
</dbReference>
<proteinExistence type="predicted"/>
<accession>A0A060T076</accession>
<keyword evidence="1 2" id="KW-0238">DNA-binding</keyword>
<dbReference type="InterPro" id="IPR011344">
    <property type="entry name" value="ssDNA-bd"/>
</dbReference>
<dbReference type="GO" id="GO:0003697">
    <property type="term" value="F:single-stranded DNA binding"/>
    <property type="evidence" value="ECO:0007669"/>
    <property type="project" value="InterPro"/>
</dbReference>
<evidence type="ECO:0000256" key="2">
    <source>
        <dbReference type="PROSITE-ProRule" id="PRU00252"/>
    </source>
</evidence>
<dbReference type="Gene3D" id="2.40.50.140">
    <property type="entry name" value="Nucleic acid-binding proteins"/>
    <property type="match status" value="1"/>
</dbReference>
<dbReference type="AlphaFoldDB" id="A0A060T076"/>